<dbReference type="Proteomes" id="UP000492821">
    <property type="component" value="Unassembled WGS sequence"/>
</dbReference>
<protein>
    <submittedName>
        <fullName evidence="3">Transmembrane protein</fullName>
    </submittedName>
</protein>
<feature type="transmembrane region" description="Helical" evidence="1">
    <location>
        <begin position="39"/>
        <end position="61"/>
    </location>
</feature>
<feature type="transmembrane region" description="Helical" evidence="1">
    <location>
        <begin position="146"/>
        <end position="164"/>
    </location>
</feature>
<feature type="transmembrane region" description="Helical" evidence="1">
    <location>
        <begin position="268"/>
        <end position="290"/>
    </location>
</feature>
<keyword evidence="2" id="KW-1185">Reference proteome</keyword>
<feature type="transmembrane region" description="Helical" evidence="1">
    <location>
        <begin position="179"/>
        <end position="198"/>
    </location>
</feature>
<organism evidence="2 3">
    <name type="scientific">Panagrellus redivivus</name>
    <name type="common">Microworm</name>
    <dbReference type="NCBI Taxonomy" id="6233"/>
    <lineage>
        <taxon>Eukaryota</taxon>
        <taxon>Metazoa</taxon>
        <taxon>Ecdysozoa</taxon>
        <taxon>Nematoda</taxon>
        <taxon>Chromadorea</taxon>
        <taxon>Rhabditida</taxon>
        <taxon>Tylenchina</taxon>
        <taxon>Panagrolaimomorpha</taxon>
        <taxon>Panagrolaimoidea</taxon>
        <taxon>Panagrolaimidae</taxon>
        <taxon>Panagrellus</taxon>
    </lineage>
</organism>
<evidence type="ECO:0000313" key="3">
    <source>
        <dbReference type="WBParaSite" id="Pan_g6727.t1"/>
    </source>
</evidence>
<sequence>MLQLSCPLAGGGNVADSGHTEWQPAASQLTIGWPYFLKAFHLAISLLRWLVACIVVVFYFAGTIMTKLNVQPTYVLFSPYACQNNKKVEFVAKHGSLFFAVIFVICMILFHLNSKDNLWVVFLPLFLFHGVTYVIGCFSSSKTFQFIQILFTSVLVPFNFHLLYFERKNFTLDYGLEHLIEFSSFATLIYPIILHTVYRKHYVKDLSTAESVSTLNTIDFLQAIMFIACILASGTLTYLLQLLFPFYVYRNPNPQEILTSNSSWVENVITSFVFTYLTCFVVSTYLFVIYCNRSKSMANACNVEIDSDGRAWFSVFHQFAMAFSTLKKCCALRICHWCTNLHKSTGWNQSSVKPEESQKLPLKQLADMNV</sequence>
<keyword evidence="1" id="KW-0472">Membrane</keyword>
<name>A0A7E4W5M5_PANRE</name>
<reference evidence="3" key="2">
    <citation type="submission" date="2020-10" db="UniProtKB">
        <authorList>
            <consortium name="WormBaseParasite"/>
        </authorList>
    </citation>
    <scope>IDENTIFICATION</scope>
</reference>
<dbReference type="AlphaFoldDB" id="A0A7E4W5M5"/>
<proteinExistence type="predicted"/>
<keyword evidence="1" id="KW-0812">Transmembrane</keyword>
<keyword evidence="1" id="KW-1133">Transmembrane helix</keyword>
<accession>A0A7E4W5M5</accession>
<feature type="transmembrane region" description="Helical" evidence="1">
    <location>
        <begin position="219"/>
        <end position="248"/>
    </location>
</feature>
<feature type="transmembrane region" description="Helical" evidence="1">
    <location>
        <begin position="118"/>
        <end position="139"/>
    </location>
</feature>
<evidence type="ECO:0000313" key="2">
    <source>
        <dbReference type="Proteomes" id="UP000492821"/>
    </source>
</evidence>
<dbReference type="WBParaSite" id="Pan_g6727.t1">
    <property type="protein sequence ID" value="Pan_g6727.t1"/>
    <property type="gene ID" value="Pan_g6727"/>
</dbReference>
<evidence type="ECO:0000256" key="1">
    <source>
        <dbReference type="SAM" id="Phobius"/>
    </source>
</evidence>
<reference evidence="2" key="1">
    <citation type="journal article" date="2013" name="Genetics">
        <title>The draft genome and transcriptome of Panagrellus redivivus are shaped by the harsh demands of a free-living lifestyle.</title>
        <authorList>
            <person name="Srinivasan J."/>
            <person name="Dillman A.R."/>
            <person name="Macchietto M.G."/>
            <person name="Heikkinen L."/>
            <person name="Lakso M."/>
            <person name="Fracchia K.M."/>
            <person name="Antoshechkin I."/>
            <person name="Mortazavi A."/>
            <person name="Wong G."/>
            <person name="Sternberg P.W."/>
        </authorList>
    </citation>
    <scope>NUCLEOTIDE SEQUENCE [LARGE SCALE GENOMIC DNA]</scope>
    <source>
        <strain evidence="2">MT8872</strain>
    </source>
</reference>
<feature type="transmembrane region" description="Helical" evidence="1">
    <location>
        <begin position="95"/>
        <end position="112"/>
    </location>
</feature>